<evidence type="ECO:0000313" key="4">
    <source>
        <dbReference type="WBParaSite" id="ECPE_0000536101-mRNA-1"/>
    </source>
</evidence>
<dbReference type="GO" id="GO:0051377">
    <property type="term" value="F:mannose-ethanolamine phosphotransferase activity"/>
    <property type="evidence" value="ECO:0007669"/>
    <property type="project" value="TreeGrafter"/>
</dbReference>
<evidence type="ECO:0000313" key="2">
    <source>
        <dbReference type="EMBL" id="VDP75283.1"/>
    </source>
</evidence>
<dbReference type="EMBL" id="UZAN01042200">
    <property type="protein sequence ID" value="VDP75283.1"/>
    <property type="molecule type" value="Genomic_DNA"/>
</dbReference>
<organism evidence="4">
    <name type="scientific">Echinostoma caproni</name>
    <dbReference type="NCBI Taxonomy" id="27848"/>
    <lineage>
        <taxon>Eukaryota</taxon>
        <taxon>Metazoa</taxon>
        <taxon>Spiralia</taxon>
        <taxon>Lophotrochozoa</taxon>
        <taxon>Platyhelminthes</taxon>
        <taxon>Trematoda</taxon>
        <taxon>Digenea</taxon>
        <taxon>Plagiorchiida</taxon>
        <taxon>Echinostomata</taxon>
        <taxon>Echinostomatoidea</taxon>
        <taxon>Echinostomatidae</taxon>
        <taxon>Echinostoma</taxon>
    </lineage>
</organism>
<name>A0A183AEG3_9TREM</name>
<keyword evidence="1" id="KW-1133">Transmembrane helix</keyword>
<protein>
    <submittedName>
        <fullName evidence="4">GPI ethanolamine phosphate transferase 3</fullName>
    </submittedName>
</protein>
<gene>
    <name evidence="2" type="ORF">ECPE_LOCUS5348</name>
</gene>
<dbReference type="GO" id="GO:0006506">
    <property type="term" value="P:GPI anchor biosynthetic process"/>
    <property type="evidence" value="ECO:0007669"/>
    <property type="project" value="InterPro"/>
</dbReference>
<dbReference type="GO" id="GO:0005789">
    <property type="term" value="C:endoplasmic reticulum membrane"/>
    <property type="evidence" value="ECO:0007669"/>
    <property type="project" value="TreeGrafter"/>
</dbReference>
<dbReference type="PANTHER" id="PTHR23071:SF1">
    <property type="entry name" value="GPI ETHANOLAMINE PHOSPHATE TRANSFERASE 3"/>
    <property type="match status" value="1"/>
</dbReference>
<dbReference type="Proteomes" id="UP000272942">
    <property type="component" value="Unassembled WGS sequence"/>
</dbReference>
<reference evidence="4" key="1">
    <citation type="submission" date="2016-06" db="UniProtKB">
        <authorList>
            <consortium name="WormBaseParasite"/>
        </authorList>
    </citation>
    <scope>IDENTIFICATION</scope>
</reference>
<proteinExistence type="predicted"/>
<feature type="transmembrane region" description="Helical" evidence="1">
    <location>
        <begin position="12"/>
        <end position="28"/>
    </location>
</feature>
<dbReference type="SUPFAM" id="SSF53649">
    <property type="entry name" value="Alkaline phosphatase-like"/>
    <property type="match status" value="1"/>
</dbReference>
<dbReference type="InterPro" id="IPR039524">
    <property type="entry name" value="PIGO/GPI13"/>
</dbReference>
<keyword evidence="1" id="KW-0812">Transmembrane</keyword>
<dbReference type="WBParaSite" id="ECPE_0000536101-mRNA-1">
    <property type="protein sequence ID" value="ECPE_0000536101-mRNA-1"/>
    <property type="gene ID" value="ECPE_0000536101"/>
</dbReference>
<reference evidence="2 3" key="2">
    <citation type="submission" date="2018-11" db="EMBL/GenBank/DDBJ databases">
        <authorList>
            <consortium name="Pathogen Informatics"/>
        </authorList>
    </citation>
    <scope>NUCLEOTIDE SEQUENCE [LARGE SCALE GENOMIC DNA]</scope>
    <source>
        <strain evidence="2 3">Egypt</strain>
    </source>
</reference>
<keyword evidence="3" id="KW-1185">Reference proteome</keyword>
<dbReference type="PANTHER" id="PTHR23071">
    <property type="entry name" value="PHOSPHATIDYLINOSITOL GLYCAN"/>
    <property type="match status" value="1"/>
</dbReference>
<accession>A0A183AEG3</accession>
<keyword evidence="1" id="KW-0472">Membrane</keyword>
<dbReference type="AlphaFoldDB" id="A0A183AEG3"/>
<dbReference type="InterPro" id="IPR017850">
    <property type="entry name" value="Alkaline_phosphatase_core_sf"/>
</dbReference>
<dbReference type="OrthoDB" id="272139at2759"/>
<sequence>MYLWRYRNGFGCLGYFIGLLTFLWGFLLNRSEFLHVSVLNRSEPVEPHPKGRVIFIVADALAYTFVRPDSNVLGDPSRFRMPFVSDRLSAHRNSKQMQLLRFMADPPSTTLQRLKALMTGSMPTFVDAGSNFGGSELMEDNLIKQWHRAGKRILFVGDDTWTGLFSSESRGTFFYDAPKVSHFCCVRIDQEQFTIVFLTDEMYISLSVQGTDYNTMARSCLRSLEMYIRGRDQTFSALYLCSARPTDCRCLCYYVFPSMRDLQLVWFLSGGGPCE</sequence>
<evidence type="ECO:0000256" key="1">
    <source>
        <dbReference type="SAM" id="Phobius"/>
    </source>
</evidence>
<evidence type="ECO:0000313" key="3">
    <source>
        <dbReference type="Proteomes" id="UP000272942"/>
    </source>
</evidence>
<dbReference type="Gene3D" id="3.40.720.10">
    <property type="entry name" value="Alkaline Phosphatase, subunit A"/>
    <property type="match status" value="1"/>
</dbReference>